<organism evidence="5 6">
    <name type="scientific">Cutaneotrichosporon cavernicola</name>
    <dbReference type="NCBI Taxonomy" id="279322"/>
    <lineage>
        <taxon>Eukaryota</taxon>
        <taxon>Fungi</taxon>
        <taxon>Dikarya</taxon>
        <taxon>Basidiomycota</taxon>
        <taxon>Agaricomycotina</taxon>
        <taxon>Tremellomycetes</taxon>
        <taxon>Trichosporonales</taxon>
        <taxon>Trichosporonaceae</taxon>
        <taxon>Cutaneotrichosporon</taxon>
    </lineage>
</organism>
<feature type="transmembrane region" description="Helical" evidence="2">
    <location>
        <begin position="545"/>
        <end position="564"/>
    </location>
</feature>
<evidence type="ECO:0000313" key="5">
    <source>
        <dbReference type="EMBL" id="BEI91416.1"/>
    </source>
</evidence>
<name>A0AA48L3R0_9TREE</name>
<keyword evidence="2" id="KW-1133">Transmembrane helix</keyword>
<dbReference type="RefSeq" id="XP_060456681.1">
    <property type="nucleotide sequence ID" value="XM_060600049.1"/>
</dbReference>
<keyword evidence="6" id="KW-1185">Reference proteome</keyword>
<dbReference type="EMBL" id="AP028215">
    <property type="protein sequence ID" value="BEI91416.1"/>
    <property type="molecule type" value="Genomic_DNA"/>
</dbReference>
<evidence type="ECO:0000256" key="1">
    <source>
        <dbReference type="SAM" id="MobiDB-lite"/>
    </source>
</evidence>
<evidence type="ECO:0008006" key="7">
    <source>
        <dbReference type="Google" id="ProtNLM"/>
    </source>
</evidence>
<dbReference type="KEGG" id="ccac:CcaHIS019_0402360"/>
<dbReference type="InterPro" id="IPR056336">
    <property type="entry name" value="YVC1_C"/>
</dbReference>
<feature type="domain" description="Calcium channel YVC1-like C-terminal transmembrane" evidence="4">
    <location>
        <begin position="280"/>
        <end position="566"/>
    </location>
</feature>
<evidence type="ECO:0000313" key="6">
    <source>
        <dbReference type="Proteomes" id="UP001233271"/>
    </source>
</evidence>
<feature type="transmembrane region" description="Helical" evidence="2">
    <location>
        <begin position="327"/>
        <end position="351"/>
    </location>
</feature>
<feature type="transmembrane region" description="Helical" evidence="2">
    <location>
        <begin position="399"/>
        <end position="422"/>
    </location>
</feature>
<proteinExistence type="predicted"/>
<dbReference type="Proteomes" id="UP001233271">
    <property type="component" value="Chromosome 4"/>
</dbReference>
<feature type="compositionally biased region" description="Basic and acidic residues" evidence="1">
    <location>
        <begin position="624"/>
        <end position="642"/>
    </location>
</feature>
<keyword evidence="2" id="KW-0472">Membrane</keyword>
<keyword evidence="2" id="KW-0812">Transmembrane</keyword>
<feature type="transmembrane region" description="Helical" evidence="2">
    <location>
        <begin position="298"/>
        <end position="315"/>
    </location>
</feature>
<accession>A0AA48L3R0</accession>
<dbReference type="InterPro" id="IPR052971">
    <property type="entry name" value="TRP_calcium_channel"/>
</dbReference>
<feature type="domain" description="YVC1 N-terminal linker helical" evidence="3">
    <location>
        <begin position="22"/>
        <end position="208"/>
    </location>
</feature>
<evidence type="ECO:0000259" key="4">
    <source>
        <dbReference type="Pfam" id="PF23317"/>
    </source>
</evidence>
<evidence type="ECO:0000259" key="3">
    <source>
        <dbReference type="Pfam" id="PF23190"/>
    </source>
</evidence>
<dbReference type="PANTHER" id="PTHR35859">
    <property type="entry name" value="NONSELECTIVE CATION CHANNEL PROTEIN"/>
    <property type="match status" value="1"/>
</dbReference>
<reference evidence="5" key="1">
    <citation type="journal article" date="2023" name="BMC Genomics">
        <title>Chromosome-level genome assemblies of Cutaneotrichosporon spp. (Trichosporonales, Basidiomycota) reveal imbalanced evolution between nucleotide sequences and chromosome synteny.</title>
        <authorList>
            <person name="Kobayashi Y."/>
            <person name="Kayamori A."/>
            <person name="Aoki K."/>
            <person name="Shiwa Y."/>
            <person name="Matsutani M."/>
            <person name="Fujita N."/>
            <person name="Sugita T."/>
            <person name="Iwasaki W."/>
            <person name="Tanaka N."/>
            <person name="Takashima M."/>
        </authorList>
    </citation>
    <scope>NUCLEOTIDE SEQUENCE</scope>
    <source>
        <strain evidence="5">HIS019</strain>
    </source>
</reference>
<dbReference type="InterPro" id="IPR056337">
    <property type="entry name" value="LHD_YVC1"/>
</dbReference>
<dbReference type="AlphaFoldDB" id="A0AA48L3R0"/>
<feature type="compositionally biased region" description="Basic and acidic residues" evidence="1">
    <location>
        <begin position="715"/>
        <end position="728"/>
    </location>
</feature>
<dbReference type="GeneID" id="85495286"/>
<sequence>MAEVDHPLPPMSPTLDPSPTGVYALIHALHTEILEAIDSALDWEELKSPSVNYSIVRPIIERFAPTEDGTGSARTSLGAVLYACMANRIEFSELADNDLSYQPLQQSRAEFCELLAIKLLRTFHNPNDEEELASQLVRQWCALDGAPEDVWRRVDDREEAAASRSSALDVAIVAGAKRFIAQPVLQHILQEISCGNLTYAPQQTTAVIRDTFVSPRHSHIQLPGTDNDGEESSLSIAQAEAEARGHDVEVYAYNPYLAGWLDVGRLRVPRWRHAIEFATFFALLVLFCITLTNRSLGHITGLEIFFIIFSFGFLLDEITSIRESGLLVHFTNVWNAFDVSYVVIFITYFFLRMDALYHNDKVQSDRAFDILACGACFLFPRLIFYFLKNNAVILSLQGMIATMVGFMCMISIAFTGIGFTLWRLGTPLWDAGRVARLMFKIWFSKGFSHEDAVSINPELGPIVLTMFAFLCSNMLFSMMVSMMSSKYANVQKNAQQEYLFQRAVSTLEALRADSLFYYIPPFNLPAALILAPLSYVLEPQKMHDINVFCIRLTNFPVLLGISAFERHRYRKMRRAIRLSERGIHQTVVKGSLFGTIMGGESTVIRAAFHLAPPVKIGPPATPTKDLERGPEVKPLAPERPEGRTNANTLARLFSRGPMRQRSGSTGAPDHTVAVSAQDWAAMRDSQARLEAMLSTFMAASGIDLPTGKGKSPTKSPEKDSTDVKQESK</sequence>
<dbReference type="Pfam" id="PF23190">
    <property type="entry name" value="LHD_TRPY1"/>
    <property type="match status" value="1"/>
</dbReference>
<feature type="region of interest" description="Disordered" evidence="1">
    <location>
        <begin position="699"/>
        <end position="728"/>
    </location>
</feature>
<evidence type="ECO:0000256" key="2">
    <source>
        <dbReference type="SAM" id="Phobius"/>
    </source>
</evidence>
<feature type="region of interest" description="Disordered" evidence="1">
    <location>
        <begin position="617"/>
        <end position="642"/>
    </location>
</feature>
<dbReference type="PANTHER" id="PTHR35859:SF6">
    <property type="entry name" value="ION TRANSPORT DOMAIN-CONTAINING PROTEIN"/>
    <property type="match status" value="1"/>
</dbReference>
<dbReference type="Pfam" id="PF23317">
    <property type="entry name" value="YVC1_C"/>
    <property type="match status" value="1"/>
</dbReference>
<protein>
    <recommendedName>
        <fullName evidence="7">Receptor-activated Ca2+-permeable cation channel</fullName>
    </recommendedName>
</protein>
<gene>
    <name evidence="5" type="ORF">CcaverHIS019_0402360</name>
</gene>
<feature type="transmembrane region" description="Helical" evidence="2">
    <location>
        <begin position="515"/>
        <end position="533"/>
    </location>
</feature>
<feature type="transmembrane region" description="Helical" evidence="2">
    <location>
        <begin position="459"/>
        <end position="476"/>
    </location>
</feature>
<feature type="transmembrane region" description="Helical" evidence="2">
    <location>
        <begin position="367"/>
        <end position="387"/>
    </location>
</feature>